<dbReference type="GO" id="GO:0008483">
    <property type="term" value="F:transaminase activity"/>
    <property type="evidence" value="ECO:0007669"/>
    <property type="project" value="TreeGrafter"/>
</dbReference>
<reference evidence="1" key="1">
    <citation type="journal article" date="2014" name="Front. Microbiol.">
        <title>High frequency of phylogenetically diverse reductive dehalogenase-homologous genes in deep subseafloor sedimentary metagenomes.</title>
        <authorList>
            <person name="Kawai M."/>
            <person name="Futagami T."/>
            <person name="Toyoda A."/>
            <person name="Takaki Y."/>
            <person name="Nishi S."/>
            <person name="Hori S."/>
            <person name="Arai W."/>
            <person name="Tsubouchi T."/>
            <person name="Morono Y."/>
            <person name="Uchiyama I."/>
            <person name="Ito T."/>
            <person name="Fujiyama A."/>
            <person name="Inagaki F."/>
            <person name="Takami H."/>
        </authorList>
    </citation>
    <scope>NUCLEOTIDE SEQUENCE</scope>
    <source>
        <strain evidence="1">Expedition CK06-06</strain>
    </source>
</reference>
<dbReference type="GO" id="GO:0030170">
    <property type="term" value="F:pyridoxal phosphate binding"/>
    <property type="evidence" value="ECO:0007669"/>
    <property type="project" value="TreeGrafter"/>
</dbReference>
<dbReference type="SUPFAM" id="SSF53383">
    <property type="entry name" value="PLP-dependent transferases"/>
    <property type="match status" value="1"/>
</dbReference>
<gene>
    <name evidence="1" type="ORF">S01H4_62697</name>
</gene>
<dbReference type="InterPro" id="IPR015424">
    <property type="entry name" value="PyrdxlP-dep_Trfase"/>
</dbReference>
<dbReference type="EMBL" id="BART01037490">
    <property type="protein sequence ID" value="GAH08066.1"/>
    <property type="molecule type" value="Genomic_DNA"/>
</dbReference>
<evidence type="ECO:0000313" key="1">
    <source>
        <dbReference type="EMBL" id="GAH08066.1"/>
    </source>
</evidence>
<organism evidence="1">
    <name type="scientific">marine sediment metagenome</name>
    <dbReference type="NCBI Taxonomy" id="412755"/>
    <lineage>
        <taxon>unclassified sequences</taxon>
        <taxon>metagenomes</taxon>
        <taxon>ecological metagenomes</taxon>
    </lineage>
</organism>
<accession>X1CIC0</accession>
<dbReference type="GO" id="GO:0000271">
    <property type="term" value="P:polysaccharide biosynthetic process"/>
    <property type="evidence" value="ECO:0007669"/>
    <property type="project" value="TreeGrafter"/>
</dbReference>
<sequence length="153" mass="16576">KRVQTEGRLKPSVIIPVDLFGLPADYPAITKIAGRYDLKVLEDGAQGFGGAINGRQACSFGEAAATSFFPAKPLGCYGDGGAVFTDNDDLAEKLVSIRIHGKGTDKYDNVRIGLNGRLDTLQAAILLEKLAILENELRLRNRVADRYKELLQG</sequence>
<evidence type="ECO:0008006" key="2">
    <source>
        <dbReference type="Google" id="ProtNLM"/>
    </source>
</evidence>
<feature type="non-terminal residue" evidence="1">
    <location>
        <position position="1"/>
    </location>
</feature>
<dbReference type="AlphaFoldDB" id="X1CIC0"/>
<dbReference type="Gene3D" id="3.40.640.10">
    <property type="entry name" value="Type I PLP-dependent aspartate aminotransferase-like (Major domain)"/>
    <property type="match status" value="1"/>
</dbReference>
<protein>
    <recommendedName>
        <fullName evidence="2">Aminotransferase class I/classII domain-containing protein</fullName>
    </recommendedName>
</protein>
<dbReference type="PANTHER" id="PTHR30244">
    <property type="entry name" value="TRANSAMINASE"/>
    <property type="match status" value="1"/>
</dbReference>
<proteinExistence type="predicted"/>
<dbReference type="Pfam" id="PF01041">
    <property type="entry name" value="DegT_DnrJ_EryC1"/>
    <property type="match status" value="1"/>
</dbReference>
<dbReference type="PANTHER" id="PTHR30244:SF42">
    <property type="entry name" value="UDP-2-ACETAMIDO-2-DEOXY-3-OXO-D-GLUCURONATE AMINOTRANSFERASE"/>
    <property type="match status" value="1"/>
</dbReference>
<feature type="non-terminal residue" evidence="1">
    <location>
        <position position="153"/>
    </location>
</feature>
<dbReference type="InterPro" id="IPR000653">
    <property type="entry name" value="DegT/StrS_aminotransferase"/>
</dbReference>
<dbReference type="InterPro" id="IPR015421">
    <property type="entry name" value="PyrdxlP-dep_Trfase_major"/>
</dbReference>
<comment type="caution">
    <text evidence="1">The sequence shown here is derived from an EMBL/GenBank/DDBJ whole genome shotgun (WGS) entry which is preliminary data.</text>
</comment>
<name>X1CIC0_9ZZZZ</name>